<organism evidence="1 2">
    <name type="scientific">Trichonephila inaurata madagascariensis</name>
    <dbReference type="NCBI Taxonomy" id="2747483"/>
    <lineage>
        <taxon>Eukaryota</taxon>
        <taxon>Metazoa</taxon>
        <taxon>Ecdysozoa</taxon>
        <taxon>Arthropoda</taxon>
        <taxon>Chelicerata</taxon>
        <taxon>Arachnida</taxon>
        <taxon>Araneae</taxon>
        <taxon>Araneomorphae</taxon>
        <taxon>Entelegynae</taxon>
        <taxon>Araneoidea</taxon>
        <taxon>Nephilidae</taxon>
        <taxon>Trichonephila</taxon>
        <taxon>Trichonephila inaurata</taxon>
    </lineage>
</organism>
<name>A0A8X7CB54_9ARAC</name>
<accession>A0A8X7CB54</accession>
<dbReference type="Proteomes" id="UP000886998">
    <property type="component" value="Unassembled WGS sequence"/>
</dbReference>
<evidence type="ECO:0000313" key="2">
    <source>
        <dbReference type="Proteomes" id="UP000886998"/>
    </source>
</evidence>
<dbReference type="EMBL" id="BMAV01015437">
    <property type="protein sequence ID" value="GFY64864.1"/>
    <property type="molecule type" value="Genomic_DNA"/>
</dbReference>
<protein>
    <submittedName>
        <fullName evidence="1">Uncharacterized protein</fullName>
    </submittedName>
</protein>
<evidence type="ECO:0000313" key="1">
    <source>
        <dbReference type="EMBL" id="GFY64864.1"/>
    </source>
</evidence>
<comment type="caution">
    <text evidence="1">The sequence shown here is derived from an EMBL/GenBank/DDBJ whole genome shotgun (WGS) entry which is preliminary data.</text>
</comment>
<sequence length="129" mass="14720">MLEKNNKQQHLFFHNPTIYALLASPITSIPRTNLNARSLAENHPLTAPLAEYIAYGHGVMEKVSSVDSHHNLSSWGDPTAGSVVSKFRLCHCHSFLFQRKMGWVMVWRKNDCYLLVQVWDEVKLNAEGK</sequence>
<keyword evidence="2" id="KW-1185">Reference proteome</keyword>
<gene>
    <name evidence="1" type="ORF">TNIN_10111</name>
</gene>
<proteinExistence type="predicted"/>
<reference evidence="1" key="1">
    <citation type="submission" date="2020-08" db="EMBL/GenBank/DDBJ databases">
        <title>Multicomponent nature underlies the extraordinary mechanical properties of spider dragline silk.</title>
        <authorList>
            <person name="Kono N."/>
            <person name="Nakamura H."/>
            <person name="Mori M."/>
            <person name="Yoshida Y."/>
            <person name="Ohtoshi R."/>
            <person name="Malay A.D."/>
            <person name="Moran D.A.P."/>
            <person name="Tomita M."/>
            <person name="Numata K."/>
            <person name="Arakawa K."/>
        </authorList>
    </citation>
    <scope>NUCLEOTIDE SEQUENCE</scope>
</reference>
<dbReference type="AlphaFoldDB" id="A0A8X7CB54"/>